<keyword evidence="2" id="KW-1185">Reference proteome</keyword>
<dbReference type="Proteomes" id="UP000095282">
    <property type="component" value="Unplaced"/>
</dbReference>
<dbReference type="AlphaFoldDB" id="A0A1I7V3F2"/>
<evidence type="ECO:0000256" key="1">
    <source>
        <dbReference type="SAM" id="MobiDB-lite"/>
    </source>
</evidence>
<feature type="region of interest" description="Disordered" evidence="1">
    <location>
        <begin position="33"/>
        <end position="68"/>
    </location>
</feature>
<evidence type="ECO:0000313" key="2">
    <source>
        <dbReference type="Proteomes" id="UP000095282"/>
    </source>
</evidence>
<proteinExistence type="predicted"/>
<organism evidence="2 3">
    <name type="scientific">Caenorhabditis tropicalis</name>
    <dbReference type="NCBI Taxonomy" id="1561998"/>
    <lineage>
        <taxon>Eukaryota</taxon>
        <taxon>Metazoa</taxon>
        <taxon>Ecdysozoa</taxon>
        <taxon>Nematoda</taxon>
        <taxon>Chromadorea</taxon>
        <taxon>Rhabditida</taxon>
        <taxon>Rhabditina</taxon>
        <taxon>Rhabditomorpha</taxon>
        <taxon>Rhabditoidea</taxon>
        <taxon>Rhabditidae</taxon>
        <taxon>Peloderinae</taxon>
        <taxon>Caenorhabditis</taxon>
    </lineage>
</organism>
<evidence type="ECO:0000313" key="3">
    <source>
        <dbReference type="WBParaSite" id="Csp11.Scaffold630.g21995.t1"/>
    </source>
</evidence>
<protein>
    <submittedName>
        <fullName evidence="3">Movement protein</fullName>
    </submittedName>
</protein>
<name>A0A1I7V3F2_9PELO</name>
<feature type="compositionally biased region" description="Low complexity" evidence="1">
    <location>
        <begin position="89"/>
        <end position="105"/>
    </location>
</feature>
<feature type="compositionally biased region" description="Polar residues" evidence="1">
    <location>
        <begin position="40"/>
        <end position="56"/>
    </location>
</feature>
<dbReference type="WBParaSite" id="Csp11.Scaffold630.g21995.t1">
    <property type="protein sequence ID" value="Csp11.Scaffold630.g21995.t1"/>
    <property type="gene ID" value="Csp11.Scaffold630.g21995"/>
</dbReference>
<feature type="compositionally biased region" description="Basic and acidic residues" evidence="1">
    <location>
        <begin position="109"/>
        <end position="120"/>
    </location>
</feature>
<sequence>MISNRSDPSHSLKAKGRLLGPTVTELASIRTADSEKPLPNASQITGGQYPTYSTPVTHGLSPGTLRQRRMPRNWPQRLQLYLGQPQLLSTPATPAHTATLATTAPGHLETGHFETAETNV</sequence>
<reference evidence="3" key="1">
    <citation type="submission" date="2016-11" db="UniProtKB">
        <authorList>
            <consortium name="WormBaseParasite"/>
        </authorList>
    </citation>
    <scope>IDENTIFICATION</scope>
</reference>
<accession>A0A1I7V3F2</accession>
<feature type="region of interest" description="Disordered" evidence="1">
    <location>
        <begin position="89"/>
        <end position="120"/>
    </location>
</feature>